<dbReference type="EMBL" id="LFRF01000020">
    <property type="protein sequence ID" value="KND89175.1"/>
    <property type="molecule type" value="Genomic_DNA"/>
</dbReference>
<sequence>MPPQELYECQTCSKHFDVDGLRDHLGYFQVGNSWLIRRMWPVSDVSSPEHASWSKSFNDACPTPCIRQRAIMSAQITVPDESASTSEDAETLRRNPLECPHPDCFDQVRTRYTKRNNLVRHYTRHVRCNEPCPFCSSAITDVRSYVLHYHTCAVKKRQEASGNICQKAKDRMIRRRQSLVKVSADFLAERLTVTDGGIALPTDRGGGFSNRGSKRRRTLRSTRPDDVHDKGRDNRPLCSGKSNN</sequence>
<dbReference type="OrthoDB" id="5063360at2759"/>
<dbReference type="Proteomes" id="UP000036947">
    <property type="component" value="Unassembled WGS sequence"/>
</dbReference>
<dbReference type="AlphaFoldDB" id="A0A0L0N5T0"/>
<organism evidence="2 3">
    <name type="scientific">Tolypocladium ophioglossoides (strain CBS 100239)</name>
    <name type="common">Snaketongue truffleclub</name>
    <name type="synonym">Elaphocordyceps ophioglossoides</name>
    <dbReference type="NCBI Taxonomy" id="1163406"/>
    <lineage>
        <taxon>Eukaryota</taxon>
        <taxon>Fungi</taxon>
        <taxon>Dikarya</taxon>
        <taxon>Ascomycota</taxon>
        <taxon>Pezizomycotina</taxon>
        <taxon>Sordariomycetes</taxon>
        <taxon>Hypocreomycetidae</taxon>
        <taxon>Hypocreales</taxon>
        <taxon>Ophiocordycipitaceae</taxon>
        <taxon>Tolypocladium</taxon>
    </lineage>
</organism>
<evidence type="ECO:0000313" key="3">
    <source>
        <dbReference type="Proteomes" id="UP000036947"/>
    </source>
</evidence>
<feature type="compositionally biased region" description="Basic and acidic residues" evidence="1">
    <location>
        <begin position="222"/>
        <end position="235"/>
    </location>
</feature>
<protein>
    <submittedName>
        <fullName evidence="2">Uncharacterized protein</fullName>
    </submittedName>
</protein>
<name>A0A0L0N5T0_TOLOC</name>
<comment type="caution">
    <text evidence="2">The sequence shown here is derived from an EMBL/GenBank/DDBJ whole genome shotgun (WGS) entry which is preliminary data.</text>
</comment>
<proteinExistence type="predicted"/>
<reference evidence="2 3" key="1">
    <citation type="journal article" date="2015" name="BMC Genomics">
        <title>The genome of the truffle-parasite Tolypocladium ophioglossoides and the evolution of antifungal peptaibiotics.</title>
        <authorList>
            <person name="Quandt C.A."/>
            <person name="Bushley K.E."/>
            <person name="Spatafora J.W."/>
        </authorList>
    </citation>
    <scope>NUCLEOTIDE SEQUENCE [LARGE SCALE GENOMIC DNA]</scope>
    <source>
        <strain evidence="2 3">CBS 100239</strain>
    </source>
</reference>
<evidence type="ECO:0000313" key="2">
    <source>
        <dbReference type="EMBL" id="KND89175.1"/>
    </source>
</evidence>
<evidence type="ECO:0000256" key="1">
    <source>
        <dbReference type="SAM" id="MobiDB-lite"/>
    </source>
</evidence>
<dbReference type="STRING" id="1163406.A0A0L0N5T0"/>
<keyword evidence="3" id="KW-1185">Reference proteome</keyword>
<feature type="region of interest" description="Disordered" evidence="1">
    <location>
        <begin position="199"/>
        <end position="244"/>
    </location>
</feature>
<accession>A0A0L0N5T0</accession>
<gene>
    <name evidence="2" type="ORF">TOPH_06161</name>
</gene>